<dbReference type="EC" id="2.7.11.1" evidence="1"/>
<feature type="region of interest" description="Disordered" evidence="11">
    <location>
        <begin position="611"/>
        <end position="653"/>
    </location>
</feature>
<dbReference type="EMBL" id="LAQS01000024">
    <property type="protein sequence ID" value="KKZ72674.1"/>
    <property type="molecule type" value="Genomic_DNA"/>
</dbReference>
<keyword evidence="2 15" id="KW-0723">Serine/threonine-protein kinase</keyword>
<dbReference type="GO" id="GO:0004674">
    <property type="term" value="F:protein serine/threonine kinase activity"/>
    <property type="evidence" value="ECO:0007669"/>
    <property type="project" value="UniProtKB-KW"/>
</dbReference>
<keyword evidence="6 15" id="KW-0418">Kinase</keyword>
<dbReference type="Gene3D" id="3.30.200.20">
    <property type="entry name" value="Phosphorylase Kinase, domain 1"/>
    <property type="match status" value="1"/>
</dbReference>
<dbReference type="FunFam" id="3.30.200.20:FF:000035">
    <property type="entry name" value="Serine/threonine protein kinase Stk1"/>
    <property type="match status" value="1"/>
</dbReference>
<dbReference type="CDD" id="cd14014">
    <property type="entry name" value="STKc_PknB_like"/>
    <property type="match status" value="1"/>
</dbReference>
<dbReference type="PROSITE" id="PS00107">
    <property type="entry name" value="PROTEIN_KINASE_ATP"/>
    <property type="match status" value="1"/>
</dbReference>
<keyword evidence="5 10" id="KW-0547">Nucleotide-binding</keyword>
<evidence type="ECO:0000256" key="4">
    <source>
        <dbReference type="ARBA" id="ARBA00022737"/>
    </source>
</evidence>
<evidence type="ECO:0000259" key="13">
    <source>
        <dbReference type="PROSITE" id="PS50011"/>
    </source>
</evidence>
<dbReference type="AlphaFoldDB" id="A0A2P2GMD9"/>
<dbReference type="RefSeq" id="WP_046908706.1">
    <property type="nucleotide sequence ID" value="NZ_BAAAXG010000026.1"/>
</dbReference>
<dbReference type="SUPFAM" id="SSF56112">
    <property type="entry name" value="Protein kinase-like (PK-like)"/>
    <property type="match status" value="1"/>
</dbReference>
<feature type="domain" description="PASTA" evidence="14">
    <location>
        <begin position="447"/>
        <end position="511"/>
    </location>
</feature>
<dbReference type="PROSITE" id="PS51178">
    <property type="entry name" value="PASTA"/>
    <property type="match status" value="4"/>
</dbReference>
<keyword evidence="3" id="KW-0808">Transferase</keyword>
<feature type="compositionally biased region" description="Low complexity" evidence="11">
    <location>
        <begin position="627"/>
        <end position="638"/>
    </location>
</feature>
<evidence type="ECO:0000256" key="9">
    <source>
        <dbReference type="ARBA" id="ARBA00048679"/>
    </source>
</evidence>
<evidence type="ECO:0000256" key="1">
    <source>
        <dbReference type="ARBA" id="ARBA00012513"/>
    </source>
</evidence>
<dbReference type="Gene3D" id="3.30.10.20">
    <property type="match status" value="4"/>
</dbReference>
<feature type="domain" description="PASTA" evidence="14">
    <location>
        <begin position="581"/>
        <end position="645"/>
    </location>
</feature>
<comment type="catalytic activity">
    <reaction evidence="8">
        <text>L-threonyl-[protein] + ATP = O-phospho-L-threonyl-[protein] + ADP + H(+)</text>
        <dbReference type="Rhea" id="RHEA:46608"/>
        <dbReference type="Rhea" id="RHEA-COMP:11060"/>
        <dbReference type="Rhea" id="RHEA-COMP:11605"/>
        <dbReference type="ChEBI" id="CHEBI:15378"/>
        <dbReference type="ChEBI" id="CHEBI:30013"/>
        <dbReference type="ChEBI" id="CHEBI:30616"/>
        <dbReference type="ChEBI" id="CHEBI:61977"/>
        <dbReference type="ChEBI" id="CHEBI:456216"/>
        <dbReference type="EC" id="2.7.11.1"/>
    </reaction>
</comment>
<keyword evidence="16" id="KW-1185">Reference proteome</keyword>
<protein>
    <recommendedName>
        <fullName evidence="1">non-specific serine/threonine protein kinase</fullName>
        <ecNumber evidence="1">2.7.11.1</ecNumber>
    </recommendedName>
</protein>
<feature type="region of interest" description="Disordered" evidence="11">
    <location>
        <begin position="315"/>
        <end position="345"/>
    </location>
</feature>
<accession>A0A2P2GMD9</accession>
<dbReference type="InterPro" id="IPR017441">
    <property type="entry name" value="Protein_kinase_ATP_BS"/>
</dbReference>
<dbReference type="InterPro" id="IPR000719">
    <property type="entry name" value="Prot_kinase_dom"/>
</dbReference>
<dbReference type="PANTHER" id="PTHR43289:SF6">
    <property type="entry name" value="SERINE_THREONINE-PROTEIN KINASE NEKL-3"/>
    <property type="match status" value="1"/>
</dbReference>
<dbReference type="SMART" id="SM00740">
    <property type="entry name" value="PASTA"/>
    <property type="match status" value="4"/>
</dbReference>
<dbReference type="PANTHER" id="PTHR43289">
    <property type="entry name" value="MITOGEN-ACTIVATED PROTEIN KINASE KINASE KINASE 20-RELATED"/>
    <property type="match status" value="1"/>
</dbReference>
<gene>
    <name evidence="15" type="ORF">VO63_17280</name>
</gene>
<dbReference type="FunFam" id="1.10.510.10:FF:000021">
    <property type="entry name" value="Serine/threonine protein kinase"/>
    <property type="match status" value="1"/>
</dbReference>
<feature type="region of interest" description="Disordered" evidence="11">
    <location>
        <begin position="478"/>
        <end position="504"/>
    </location>
</feature>
<keyword evidence="7 10" id="KW-0067">ATP-binding</keyword>
<evidence type="ECO:0000256" key="3">
    <source>
        <dbReference type="ARBA" id="ARBA00022679"/>
    </source>
</evidence>
<dbReference type="InterPro" id="IPR011009">
    <property type="entry name" value="Kinase-like_dom_sf"/>
</dbReference>
<name>A0A2P2GMD9_STREW</name>
<feature type="domain" description="PASTA" evidence="14">
    <location>
        <begin position="378"/>
        <end position="446"/>
    </location>
</feature>
<evidence type="ECO:0000256" key="12">
    <source>
        <dbReference type="SAM" id="Phobius"/>
    </source>
</evidence>
<dbReference type="SUPFAM" id="SSF54184">
    <property type="entry name" value="Penicillin-binding protein 2x (pbp-2x), c-terminal domain"/>
    <property type="match status" value="1"/>
</dbReference>
<dbReference type="PROSITE" id="PS00108">
    <property type="entry name" value="PROTEIN_KINASE_ST"/>
    <property type="match status" value="1"/>
</dbReference>
<dbReference type="PROSITE" id="PS50011">
    <property type="entry name" value="PROTEIN_KINASE_DOM"/>
    <property type="match status" value="1"/>
</dbReference>
<dbReference type="SMART" id="SM00220">
    <property type="entry name" value="S_TKc"/>
    <property type="match status" value="1"/>
</dbReference>
<dbReference type="Pfam" id="PF00069">
    <property type="entry name" value="Pkinase"/>
    <property type="match status" value="1"/>
</dbReference>
<dbReference type="InterPro" id="IPR008271">
    <property type="entry name" value="Ser/Thr_kinase_AS"/>
</dbReference>
<dbReference type="CDD" id="cd06577">
    <property type="entry name" value="PASTA_pknB"/>
    <property type="match status" value="4"/>
</dbReference>
<evidence type="ECO:0000256" key="5">
    <source>
        <dbReference type="ARBA" id="ARBA00022741"/>
    </source>
</evidence>
<evidence type="ECO:0000256" key="11">
    <source>
        <dbReference type="SAM" id="MobiDB-lite"/>
    </source>
</evidence>
<feature type="binding site" evidence="10">
    <location>
        <position position="40"/>
    </location>
    <ligand>
        <name>ATP</name>
        <dbReference type="ChEBI" id="CHEBI:30616"/>
    </ligand>
</feature>
<evidence type="ECO:0000256" key="7">
    <source>
        <dbReference type="ARBA" id="ARBA00022840"/>
    </source>
</evidence>
<evidence type="ECO:0000259" key="14">
    <source>
        <dbReference type="PROSITE" id="PS51178"/>
    </source>
</evidence>
<sequence length="653" mass="70180">MEEPRRLGGRYELGSVLGRGGMAEVYLAHDTRLGRTVAVKTLRADLARDPSFQARFRREAQSAASLNHPAIVAVYDTGEDYVDGVSIPYIVMEYVDGSTLRELLHSGRKLLPERTLEMTVGILQALEYSHRAGIVHRDIKPANVMLTRTGQVKVMDFGIARAMGDSGMTMTQTSAVIGTAQYLSPEQAKGEQVDARSDLYSTGCLLYELLTVRPPFIGDSPVAVAYQHVREEPQPPSVFDPEITPEMDAIVLKALVKDPDYRYQSADEMRADIEACLDGQPVAATAAMGAVGYGGGYGGYPEDQPTTALRQADPAGQTTMLPPVNGDDGGYGGYDDRRGDRRRQKKSNTSTILLILAGLLVLVGAIFIGVSIFDKKDGAQQVVIPQFVGKTLKEAERLAPNAQVKVAQSGTERCDQPKGTICSQTPVADGTAKMNVDETISVVVSEGAPQIEVPDVTEKQQANAEEVLRGKGFQVVVQTEESDEDPGKVLKQDPQGGTPAEKNSKVTITVAKKQKSQLPDVTSRTYDVAVQQLQVLGFTNVSRQDVDSDQPMGTVISQSPNGNTDQPKDVQVVLKVSKGPQQQTQPIPLVTGMTLDQARATLAAFGYQLGNVDGPNSGDARVKEQDPQPGAQGQPNQAINVKTEKDGGGGWFG</sequence>
<evidence type="ECO:0000256" key="2">
    <source>
        <dbReference type="ARBA" id="ARBA00022527"/>
    </source>
</evidence>
<keyword evidence="12" id="KW-0812">Transmembrane</keyword>
<feature type="transmembrane region" description="Helical" evidence="12">
    <location>
        <begin position="351"/>
        <end position="373"/>
    </location>
</feature>
<comment type="caution">
    <text evidence="15">The sequence shown here is derived from an EMBL/GenBank/DDBJ whole genome shotgun (WGS) entry which is preliminary data.</text>
</comment>
<evidence type="ECO:0000256" key="8">
    <source>
        <dbReference type="ARBA" id="ARBA00047899"/>
    </source>
</evidence>
<dbReference type="InterPro" id="IPR005543">
    <property type="entry name" value="PASTA_dom"/>
</dbReference>
<dbReference type="GO" id="GO:0045717">
    <property type="term" value="P:negative regulation of fatty acid biosynthetic process"/>
    <property type="evidence" value="ECO:0007669"/>
    <property type="project" value="UniProtKB-ARBA"/>
</dbReference>
<comment type="catalytic activity">
    <reaction evidence="9">
        <text>L-seryl-[protein] + ATP = O-phospho-L-seryl-[protein] + ADP + H(+)</text>
        <dbReference type="Rhea" id="RHEA:17989"/>
        <dbReference type="Rhea" id="RHEA-COMP:9863"/>
        <dbReference type="Rhea" id="RHEA-COMP:11604"/>
        <dbReference type="ChEBI" id="CHEBI:15378"/>
        <dbReference type="ChEBI" id="CHEBI:29999"/>
        <dbReference type="ChEBI" id="CHEBI:30616"/>
        <dbReference type="ChEBI" id="CHEBI:83421"/>
        <dbReference type="ChEBI" id="CHEBI:456216"/>
        <dbReference type="EC" id="2.7.11.1"/>
    </reaction>
</comment>
<keyword evidence="12" id="KW-0472">Membrane</keyword>
<dbReference type="Gene3D" id="1.10.510.10">
    <property type="entry name" value="Transferase(Phosphotransferase) domain 1"/>
    <property type="match status" value="1"/>
</dbReference>
<proteinExistence type="predicted"/>
<dbReference type="GO" id="GO:0005524">
    <property type="term" value="F:ATP binding"/>
    <property type="evidence" value="ECO:0007669"/>
    <property type="project" value="UniProtKB-UniRule"/>
</dbReference>
<dbReference type="Proteomes" id="UP000265325">
    <property type="component" value="Unassembled WGS sequence"/>
</dbReference>
<dbReference type="NCBIfam" id="NF033483">
    <property type="entry name" value="PknB_PASTA_kin"/>
    <property type="match status" value="1"/>
</dbReference>
<evidence type="ECO:0000256" key="6">
    <source>
        <dbReference type="ARBA" id="ARBA00022777"/>
    </source>
</evidence>
<evidence type="ECO:0000313" key="15">
    <source>
        <dbReference type="EMBL" id="KKZ72674.1"/>
    </source>
</evidence>
<reference evidence="15 16" key="1">
    <citation type="submission" date="2015-05" db="EMBL/GenBank/DDBJ databases">
        <title>Draft Genome assembly of Streptomyces showdoensis.</title>
        <authorList>
            <person name="Thapa K.K."/>
            <person name="Metsa-Ketela M."/>
        </authorList>
    </citation>
    <scope>NUCLEOTIDE SEQUENCE [LARGE SCALE GENOMIC DNA]</scope>
    <source>
        <strain evidence="15 16">ATCC 15227</strain>
    </source>
</reference>
<feature type="domain" description="Protein kinase" evidence="13">
    <location>
        <begin position="11"/>
        <end position="277"/>
    </location>
</feature>
<keyword evidence="12" id="KW-1133">Transmembrane helix</keyword>
<evidence type="ECO:0000313" key="16">
    <source>
        <dbReference type="Proteomes" id="UP000265325"/>
    </source>
</evidence>
<feature type="domain" description="PASTA" evidence="14">
    <location>
        <begin position="512"/>
        <end position="578"/>
    </location>
</feature>
<keyword evidence="4" id="KW-0677">Repeat</keyword>
<evidence type="ECO:0000256" key="10">
    <source>
        <dbReference type="PROSITE-ProRule" id="PRU10141"/>
    </source>
</evidence>
<organism evidence="15 16">
    <name type="scientific">Streptomyces showdoensis</name>
    <dbReference type="NCBI Taxonomy" id="68268"/>
    <lineage>
        <taxon>Bacteria</taxon>
        <taxon>Bacillati</taxon>
        <taxon>Actinomycetota</taxon>
        <taxon>Actinomycetes</taxon>
        <taxon>Kitasatosporales</taxon>
        <taxon>Streptomycetaceae</taxon>
        <taxon>Streptomyces</taxon>
    </lineage>
</organism>
<dbReference type="OrthoDB" id="9762169at2"/>
<dbReference type="Pfam" id="PF03793">
    <property type="entry name" value="PASTA"/>
    <property type="match status" value="4"/>
</dbReference>